<dbReference type="AlphaFoldDB" id="A0A418YAH3"/>
<dbReference type="Proteomes" id="UP000283255">
    <property type="component" value="Unassembled WGS sequence"/>
</dbReference>
<dbReference type="RefSeq" id="WP_119912177.1">
    <property type="nucleotide sequence ID" value="NZ_QZCH01000033.1"/>
</dbReference>
<keyword evidence="1" id="KW-0472">Membrane</keyword>
<feature type="transmembrane region" description="Helical" evidence="1">
    <location>
        <begin position="21"/>
        <end position="42"/>
    </location>
</feature>
<comment type="caution">
    <text evidence="3">The sequence shown here is derived from an EMBL/GenBank/DDBJ whole genome shotgun (WGS) entry which is preliminary data.</text>
</comment>
<feature type="domain" description="TadE-like" evidence="2">
    <location>
        <begin position="15"/>
        <end position="57"/>
    </location>
</feature>
<reference evidence="3 4" key="1">
    <citation type="submission" date="2018-09" db="EMBL/GenBank/DDBJ databases">
        <authorList>
            <person name="Wang F."/>
        </authorList>
    </citation>
    <scope>NUCLEOTIDE SEQUENCE [LARGE SCALE GENOMIC DNA]</scope>
    <source>
        <strain evidence="3 4">PLHSC7-2</strain>
    </source>
</reference>
<reference evidence="3 4" key="2">
    <citation type="submission" date="2019-01" db="EMBL/GenBank/DDBJ databases">
        <title>Motilimonas pumilus sp. nov., isolated from the gut of sea cucumber (Apostichopus japonicus).</title>
        <authorList>
            <person name="Wang F.-Q."/>
            <person name="Ren L.-H."/>
            <person name="Lin Y.-W."/>
            <person name="Sun G.-H."/>
            <person name="Du Z.-J."/>
            <person name="Zhao J.-X."/>
            <person name="Liu X.-J."/>
            <person name="Liu L.-J."/>
        </authorList>
    </citation>
    <scope>NUCLEOTIDE SEQUENCE [LARGE SCALE GENOMIC DNA]</scope>
    <source>
        <strain evidence="3 4">PLHSC7-2</strain>
    </source>
</reference>
<dbReference type="EMBL" id="QZCH01000033">
    <property type="protein sequence ID" value="RJG39521.1"/>
    <property type="molecule type" value="Genomic_DNA"/>
</dbReference>
<keyword evidence="4" id="KW-1185">Reference proteome</keyword>
<keyword evidence="1" id="KW-1133">Transmembrane helix</keyword>
<organism evidence="3 4">
    <name type="scientific">Motilimonas pumila</name>
    <dbReference type="NCBI Taxonomy" id="2303987"/>
    <lineage>
        <taxon>Bacteria</taxon>
        <taxon>Pseudomonadati</taxon>
        <taxon>Pseudomonadota</taxon>
        <taxon>Gammaproteobacteria</taxon>
        <taxon>Alteromonadales</taxon>
        <taxon>Alteromonadales genera incertae sedis</taxon>
        <taxon>Motilimonas</taxon>
    </lineage>
</organism>
<evidence type="ECO:0000313" key="4">
    <source>
        <dbReference type="Proteomes" id="UP000283255"/>
    </source>
</evidence>
<proteinExistence type="predicted"/>
<dbReference type="Pfam" id="PF07811">
    <property type="entry name" value="TadE"/>
    <property type="match status" value="1"/>
</dbReference>
<dbReference type="InterPro" id="IPR012495">
    <property type="entry name" value="TadE-like_dom"/>
</dbReference>
<accession>A0A418YAH3</accession>
<evidence type="ECO:0000259" key="2">
    <source>
        <dbReference type="Pfam" id="PF07811"/>
    </source>
</evidence>
<evidence type="ECO:0000313" key="3">
    <source>
        <dbReference type="EMBL" id="RJG39521.1"/>
    </source>
</evidence>
<name>A0A418YAH3_9GAMM</name>
<dbReference type="OrthoDB" id="8830148at2"/>
<sequence>MLRDKKQWHYKMQSGQALVETLIVMPLAAMLIFATIELSYAYRAKSTLNMATFEAVRAGALSNADKQKMLDALSSGLVPLHIKKDTSYLGIALAKQKTRLYLSTMASLDILSPTKSMFNKFSEEYFDLDLGRVVKAIPNDNLNWRSSQLFDVQLDGELKKVNIQDANILKIKVRYCHPLIVPVLDKLIATTIATFTLDSLAAQCNASGGLLSGSRYIVLESTALIRMQSPIFSAGLK</sequence>
<gene>
    <name evidence="3" type="ORF">D1Z90_17950</name>
</gene>
<keyword evidence="1" id="KW-0812">Transmembrane</keyword>
<evidence type="ECO:0000256" key="1">
    <source>
        <dbReference type="SAM" id="Phobius"/>
    </source>
</evidence>
<protein>
    <submittedName>
        <fullName evidence="3">Pilus assembly protein</fullName>
    </submittedName>
</protein>